<evidence type="ECO:0000259" key="7">
    <source>
        <dbReference type="Pfam" id="PF10035"/>
    </source>
</evidence>
<accession>A0ABW9MWR7</accession>
<dbReference type="Gene3D" id="3.30.70.120">
    <property type="match status" value="1"/>
</dbReference>
<organism evidence="8 9">
    <name type="scientific">Anaerococcus cruorum</name>
    <dbReference type="NCBI Taxonomy" id="3115617"/>
    <lineage>
        <taxon>Bacteria</taxon>
        <taxon>Bacillati</taxon>
        <taxon>Bacillota</taxon>
        <taxon>Tissierellia</taxon>
        <taxon>Tissierellales</taxon>
        <taxon>Peptoniphilaceae</taxon>
        <taxon>Anaerococcus</taxon>
    </lineage>
</organism>
<proteinExistence type="predicted"/>
<evidence type="ECO:0000256" key="3">
    <source>
        <dbReference type="ARBA" id="ARBA00022692"/>
    </source>
</evidence>
<dbReference type="PANTHER" id="PTHR33545:SF9">
    <property type="entry name" value="UPF0750 MEMBRANE PROTEIN YITE"/>
    <property type="match status" value="1"/>
</dbReference>
<keyword evidence="3 6" id="KW-0812">Transmembrane</keyword>
<name>A0ABW9MWR7_9FIRM</name>
<dbReference type="Proteomes" id="UP001638015">
    <property type="component" value="Unassembled WGS sequence"/>
</dbReference>
<dbReference type="InterPro" id="IPR003740">
    <property type="entry name" value="YitT"/>
</dbReference>
<comment type="subcellular location">
    <subcellularLocation>
        <location evidence="1">Cell membrane</location>
        <topology evidence="1">Multi-pass membrane protein</topology>
    </subcellularLocation>
</comment>
<dbReference type="InterPro" id="IPR015867">
    <property type="entry name" value="N-reg_PII/ATP_PRibTrfase_C"/>
</dbReference>
<feature type="transmembrane region" description="Helical" evidence="6">
    <location>
        <begin position="75"/>
        <end position="96"/>
    </location>
</feature>
<evidence type="ECO:0000256" key="2">
    <source>
        <dbReference type="ARBA" id="ARBA00022475"/>
    </source>
</evidence>
<evidence type="ECO:0000313" key="9">
    <source>
        <dbReference type="Proteomes" id="UP001638015"/>
    </source>
</evidence>
<dbReference type="PANTHER" id="PTHR33545">
    <property type="entry name" value="UPF0750 MEMBRANE PROTEIN YITT-RELATED"/>
    <property type="match status" value="1"/>
</dbReference>
<feature type="transmembrane region" description="Helical" evidence="6">
    <location>
        <begin position="102"/>
        <end position="121"/>
    </location>
</feature>
<keyword evidence="5 6" id="KW-0472">Membrane</keyword>
<evidence type="ECO:0000256" key="6">
    <source>
        <dbReference type="SAM" id="Phobius"/>
    </source>
</evidence>
<keyword evidence="2" id="KW-1003">Cell membrane</keyword>
<evidence type="ECO:0000256" key="1">
    <source>
        <dbReference type="ARBA" id="ARBA00004651"/>
    </source>
</evidence>
<dbReference type="CDD" id="cd16380">
    <property type="entry name" value="YitT_C"/>
    <property type="match status" value="1"/>
</dbReference>
<sequence>MRKNFYIFIGAILMATGLYFFLLQHNISAGGLSGLSLVMSQLIPVPLGIINLILNVIVLTLGAVFISKKFAQKSILAAVTLSVTIIILENLFPDVILTNDMILNVIFGPLIIAVGLGLIFYNGGSSGGSDVIATVINKYKEIPMHISLFCTDFTIIMISMVVLGVEPSLYAVLAVIIQSICLDYVSQGLGRKIAVFIISDKYTEINDLLTKKYHRGVTLLHAEGGYTRRDKKLVLTISNVRSFPVIREEILQMDDKAFIFSYTISEVFGEGFTMKELR</sequence>
<dbReference type="InterPro" id="IPR051461">
    <property type="entry name" value="UPF0750_membrane"/>
</dbReference>
<dbReference type="InterPro" id="IPR019264">
    <property type="entry name" value="DUF2179"/>
</dbReference>
<feature type="transmembrane region" description="Helical" evidence="6">
    <location>
        <begin position="5"/>
        <end position="23"/>
    </location>
</feature>
<evidence type="ECO:0000313" key="8">
    <source>
        <dbReference type="EMBL" id="MFO3716278.1"/>
    </source>
</evidence>
<evidence type="ECO:0000256" key="5">
    <source>
        <dbReference type="ARBA" id="ARBA00023136"/>
    </source>
</evidence>
<reference evidence="8 9" key="1">
    <citation type="journal article" date="2025" name="Anaerobe">
        <title>Description of Anaerococcus kampingiae sp. nov., Anaerococcus groningensis sp. nov., Anaerococcus martiniensis sp. nov., and Anaerococcus cruorum sp. nov., isolated from human clinical specimens.</title>
        <authorList>
            <person name="Boiten K.E."/>
            <person name="Meijer J."/>
            <person name="van Wezel E.M."/>
            <person name="Veloo A.C.M."/>
        </authorList>
    </citation>
    <scope>NUCLEOTIDE SEQUENCE [LARGE SCALE GENOMIC DNA]</scope>
    <source>
        <strain evidence="8 9">ENR1039</strain>
    </source>
</reference>
<comment type="caution">
    <text evidence="8">The sequence shown here is derived from an EMBL/GenBank/DDBJ whole genome shotgun (WGS) entry which is preliminary data.</text>
</comment>
<keyword evidence="4 6" id="KW-1133">Transmembrane helix</keyword>
<gene>
    <name evidence="8" type="ORF">ACCQ40_05685</name>
</gene>
<dbReference type="EMBL" id="JBGMEH010000006">
    <property type="protein sequence ID" value="MFO3716278.1"/>
    <property type="molecule type" value="Genomic_DNA"/>
</dbReference>
<dbReference type="Pfam" id="PF10035">
    <property type="entry name" value="DUF2179"/>
    <property type="match status" value="1"/>
</dbReference>
<keyword evidence="9" id="KW-1185">Reference proteome</keyword>
<feature type="domain" description="DUF2179" evidence="7">
    <location>
        <begin position="215"/>
        <end position="269"/>
    </location>
</feature>
<evidence type="ECO:0000256" key="4">
    <source>
        <dbReference type="ARBA" id="ARBA00022989"/>
    </source>
</evidence>
<dbReference type="RefSeq" id="WP_394011476.1">
    <property type="nucleotide sequence ID" value="NZ_JBGMEH010000006.1"/>
</dbReference>
<dbReference type="Pfam" id="PF02588">
    <property type="entry name" value="YitT_membrane"/>
    <property type="match status" value="1"/>
</dbReference>
<feature type="transmembrane region" description="Helical" evidence="6">
    <location>
        <begin position="142"/>
        <end position="163"/>
    </location>
</feature>
<dbReference type="PIRSF" id="PIRSF006483">
    <property type="entry name" value="Membrane_protein_YitT"/>
    <property type="match status" value="1"/>
</dbReference>
<feature type="transmembrane region" description="Helical" evidence="6">
    <location>
        <begin position="43"/>
        <end position="66"/>
    </location>
</feature>
<protein>
    <submittedName>
        <fullName evidence="8">YitT family protein</fullName>
    </submittedName>
</protein>